<evidence type="ECO:0000256" key="1">
    <source>
        <dbReference type="ARBA" id="ARBA00004429"/>
    </source>
</evidence>
<evidence type="ECO:0000313" key="9">
    <source>
        <dbReference type="EMBL" id="ETD25045.1"/>
    </source>
</evidence>
<keyword evidence="7" id="KW-0406">Ion transport</keyword>
<dbReference type="NCBIfam" id="TIGR00773">
    <property type="entry name" value="NhaA"/>
    <property type="match status" value="1"/>
</dbReference>
<comment type="subcellular location">
    <subcellularLocation>
        <location evidence="1">Cell inner membrane</location>
        <topology evidence="1">Multi-pass membrane protein</topology>
    </subcellularLocation>
    <subcellularLocation>
        <location evidence="7">Cell membrane</location>
        <topology evidence="7">Multi-pass membrane protein</topology>
    </subcellularLocation>
</comment>
<comment type="function">
    <text evidence="7">Na(+)/H(+) antiporter that extrudes sodium in exchange for external protons.</text>
</comment>
<feature type="transmembrane region" description="Helical" evidence="7">
    <location>
        <begin position="517"/>
        <end position="542"/>
    </location>
</feature>
<name>V8CDG2_9HELI</name>
<feature type="transmembrane region" description="Helical" evidence="7">
    <location>
        <begin position="335"/>
        <end position="351"/>
    </location>
</feature>
<comment type="similarity">
    <text evidence="7">Belongs to the NhaA Na(+)/H(+) (TC 2.A.33) antiporter family.</text>
</comment>
<keyword evidence="5 7" id="KW-1133">Transmembrane helix</keyword>
<feature type="region of interest" description="Disordered" evidence="8">
    <location>
        <begin position="1"/>
        <end position="68"/>
    </location>
</feature>
<keyword evidence="4 7" id="KW-0812">Transmembrane</keyword>
<keyword evidence="3" id="KW-0997">Cell inner membrane</keyword>
<keyword evidence="7" id="KW-0813">Transport</keyword>
<dbReference type="RefSeq" id="WP_023927060.1">
    <property type="nucleotide sequence ID" value="NZ_KI669454.1"/>
</dbReference>
<feature type="transmembrane region" description="Helical" evidence="7">
    <location>
        <begin position="485"/>
        <end position="505"/>
    </location>
</feature>
<feature type="transmembrane region" description="Helical" evidence="7">
    <location>
        <begin position="276"/>
        <end position="298"/>
    </location>
</feature>
<dbReference type="InterPro" id="IPR023171">
    <property type="entry name" value="Na/H_antiporter_dom_sf"/>
</dbReference>
<feature type="transmembrane region" description="Helical" evidence="7">
    <location>
        <begin position="210"/>
        <end position="228"/>
    </location>
</feature>
<dbReference type="PANTHER" id="PTHR30341:SF0">
    <property type="entry name" value="NA(+)_H(+) ANTIPORTER NHAA"/>
    <property type="match status" value="1"/>
</dbReference>
<dbReference type="Proteomes" id="UP000018731">
    <property type="component" value="Unassembled WGS sequence"/>
</dbReference>
<comment type="caution">
    <text evidence="9">The sequence shown here is derived from an EMBL/GenBank/DDBJ whole genome shotgun (WGS) entry which is preliminary data.</text>
</comment>
<dbReference type="GO" id="GO:0005886">
    <property type="term" value="C:plasma membrane"/>
    <property type="evidence" value="ECO:0007669"/>
    <property type="project" value="UniProtKB-SubCell"/>
</dbReference>
<feature type="transmembrane region" description="Helical" evidence="7">
    <location>
        <begin position="363"/>
        <end position="389"/>
    </location>
</feature>
<dbReference type="AlphaFoldDB" id="V8CDG2"/>
<feature type="transmembrane region" description="Helical" evidence="7">
    <location>
        <begin position="310"/>
        <end position="329"/>
    </location>
</feature>
<dbReference type="PATRIC" id="fig|1357400.3.peg.524"/>
<feature type="compositionally biased region" description="Basic and acidic residues" evidence="8">
    <location>
        <begin position="1"/>
        <end position="12"/>
    </location>
</feature>
<dbReference type="GO" id="GO:0015385">
    <property type="term" value="F:sodium:proton antiporter activity"/>
    <property type="evidence" value="ECO:0007669"/>
    <property type="project" value="UniProtKB-UniRule"/>
</dbReference>
<dbReference type="OrthoDB" id="9808135at2"/>
<evidence type="ECO:0000256" key="2">
    <source>
        <dbReference type="ARBA" id="ARBA00022475"/>
    </source>
</evidence>
<dbReference type="EMBL" id="AZJI01000001">
    <property type="protein sequence ID" value="ETD25045.1"/>
    <property type="molecule type" value="Genomic_DNA"/>
</dbReference>
<sequence length="658" mass="72779">MPKKSIKSEKSKKSSTQPSDLASDFANAQAYIEQSWGESADSNNPKDELSKLSKPAKSTKKKKSSADEVEGLYDLDDFREDFVGDFASSQESQTPKDFHQDLEQEFEDFEDLQEFEESLSADSTQPKLPYFTRVSSSVKGSHRFGSGHNINVKDRLKKGLNTFISHESFSGVLLFFCVLFAMGVANSAFAEQYFEFQELKLGVFFGEGKAGMSILHFVNDVAMSFFFLMIGLEMKREILYGELAGVKKVIFPMLAALGGIIVPIGIYLFFNHGTPSAVGFGVAMSTDTAFALGAILFLGKRVPLSLKVFLVTLAVVDDLGAIFVIVIFYTQQLDFAWLIIALIILSVLVYFNQQDTRKTSSYLFLGVLLWIAVFNSGIHATIAAVLLAFCIPGRSNVSDKALQALREELKKITHITQSGRNFFETHSDESSGFRQTLESFKKFFSSKESERTFNIKEQSQRVQILESIAKYSHAAQNPLLQLQTVLHPLCSYFVVPFFAFVNAGVRVDSSINFDLDHIFLGTILGLVVGKPIGILVFSFLGVKLGVATKPNDLSFGQIFATGCLAGIGFTMSIFVANLAYDHEDAIVLSKISILYASSLALIIGICLLYFFTKPKEQVLLIDSKMGFDSKQDKDSVLDSAFAKEGAKSYIKESPHKQA</sequence>
<dbReference type="HAMAP" id="MF_01844">
    <property type="entry name" value="NhaA"/>
    <property type="match status" value="1"/>
</dbReference>
<dbReference type="PANTHER" id="PTHR30341">
    <property type="entry name" value="SODIUM ION/PROTON ANTIPORTER NHAA-RELATED"/>
    <property type="match status" value="1"/>
</dbReference>
<protein>
    <recommendedName>
        <fullName evidence="7">Na(+)/H(+) antiporter NhaA</fullName>
    </recommendedName>
    <alternativeName>
        <fullName evidence="7">Sodium/proton antiporter NhaA</fullName>
    </alternativeName>
</protein>
<evidence type="ECO:0000256" key="6">
    <source>
        <dbReference type="ARBA" id="ARBA00023136"/>
    </source>
</evidence>
<feature type="transmembrane region" description="Helical" evidence="7">
    <location>
        <begin position="554"/>
        <end position="580"/>
    </location>
</feature>
<dbReference type="GO" id="GO:0006885">
    <property type="term" value="P:regulation of pH"/>
    <property type="evidence" value="ECO:0007669"/>
    <property type="project" value="UniProtKB-UniRule"/>
</dbReference>
<dbReference type="InterPro" id="IPR004670">
    <property type="entry name" value="NhaA"/>
</dbReference>
<keyword evidence="7" id="KW-0050">Antiport</keyword>
<proteinExistence type="inferred from homology"/>
<keyword evidence="7" id="KW-0739">Sodium transport</keyword>
<dbReference type="HOGENOM" id="CLU_015803_1_2_7"/>
<keyword evidence="7" id="KW-0915">Sodium</keyword>
<evidence type="ECO:0000256" key="3">
    <source>
        <dbReference type="ARBA" id="ARBA00022519"/>
    </source>
</evidence>
<feature type="transmembrane region" description="Helical" evidence="7">
    <location>
        <begin position="592"/>
        <end position="611"/>
    </location>
</feature>
<accession>V8CDG2</accession>
<evidence type="ECO:0000256" key="4">
    <source>
        <dbReference type="ARBA" id="ARBA00022692"/>
    </source>
</evidence>
<evidence type="ECO:0000256" key="8">
    <source>
        <dbReference type="SAM" id="MobiDB-lite"/>
    </source>
</evidence>
<evidence type="ECO:0000313" key="10">
    <source>
        <dbReference type="Proteomes" id="UP000018731"/>
    </source>
</evidence>
<feature type="transmembrane region" description="Helical" evidence="7">
    <location>
        <begin position="249"/>
        <end position="270"/>
    </location>
</feature>
<dbReference type="Pfam" id="PF06965">
    <property type="entry name" value="Na_H_antiport_1"/>
    <property type="match status" value="1"/>
</dbReference>
<reference evidence="9 10" key="1">
    <citation type="journal article" date="2014" name="Genome Announc.">
        <title>Draft genome sequences of six enterohepatic helicobacter species isolated from humans and one from rhesus macaques.</title>
        <authorList>
            <person name="Shen Z."/>
            <person name="Sheh A."/>
            <person name="Young S.K."/>
            <person name="Abouelliel A."/>
            <person name="Ward D.V."/>
            <person name="Earl A.M."/>
            <person name="Fox J.G."/>
        </authorList>
    </citation>
    <scope>NUCLEOTIDE SEQUENCE [LARGE SCALE GENOMIC DNA]</scope>
    <source>
        <strain evidence="9 10">MIT 99-5501</strain>
    </source>
</reference>
<gene>
    <name evidence="7" type="primary">nhaA</name>
    <name evidence="9" type="ORF">HMPREF2086_00380</name>
</gene>
<keyword evidence="6 7" id="KW-0472">Membrane</keyword>
<evidence type="ECO:0000256" key="7">
    <source>
        <dbReference type="HAMAP-Rule" id="MF_01844"/>
    </source>
</evidence>
<dbReference type="Gene3D" id="1.20.1530.10">
    <property type="entry name" value="Na+/H+ antiporter like domain"/>
    <property type="match status" value="1"/>
</dbReference>
<dbReference type="eggNOG" id="COG3004">
    <property type="taxonomic scope" value="Bacteria"/>
</dbReference>
<keyword evidence="10" id="KW-1185">Reference proteome</keyword>
<comment type="catalytic activity">
    <reaction evidence="7">
        <text>Na(+)(in) + 2 H(+)(out) = Na(+)(out) + 2 H(+)(in)</text>
        <dbReference type="Rhea" id="RHEA:29251"/>
        <dbReference type="ChEBI" id="CHEBI:15378"/>
        <dbReference type="ChEBI" id="CHEBI:29101"/>
    </reaction>
</comment>
<feature type="transmembrane region" description="Helical" evidence="7">
    <location>
        <begin position="168"/>
        <end position="190"/>
    </location>
</feature>
<keyword evidence="2 7" id="KW-1003">Cell membrane</keyword>
<organism evidence="9 10">
    <name type="scientific">Helicobacter macacae MIT 99-5501</name>
    <dbReference type="NCBI Taxonomy" id="1357400"/>
    <lineage>
        <taxon>Bacteria</taxon>
        <taxon>Pseudomonadati</taxon>
        <taxon>Campylobacterota</taxon>
        <taxon>Epsilonproteobacteria</taxon>
        <taxon>Campylobacterales</taxon>
        <taxon>Helicobacteraceae</taxon>
        <taxon>Helicobacter</taxon>
    </lineage>
</organism>
<evidence type="ECO:0000256" key="5">
    <source>
        <dbReference type="ARBA" id="ARBA00022989"/>
    </source>
</evidence>